<feature type="compositionally biased region" description="Polar residues" evidence="1">
    <location>
        <begin position="217"/>
        <end position="229"/>
    </location>
</feature>
<feature type="transmembrane region" description="Helical" evidence="2">
    <location>
        <begin position="63"/>
        <end position="82"/>
    </location>
</feature>
<reference evidence="3 4" key="1">
    <citation type="submission" date="2020-08" db="EMBL/GenBank/DDBJ databases">
        <title>A Genomic Blueprint of the Chicken Gut Microbiome.</title>
        <authorList>
            <person name="Gilroy R."/>
            <person name="Ravi A."/>
            <person name="Getino M."/>
            <person name="Pursley I."/>
            <person name="Horton D.L."/>
            <person name="Alikhan N.-F."/>
            <person name="Baker D."/>
            <person name="Gharbi K."/>
            <person name="Hall N."/>
            <person name="Watson M."/>
            <person name="Adriaenssens E.M."/>
            <person name="Foster-Nyarko E."/>
            <person name="Jarju S."/>
            <person name="Secka A."/>
            <person name="Antonio M."/>
            <person name="Oren A."/>
            <person name="Chaudhuri R."/>
            <person name="La Ragione R.M."/>
            <person name="Hildebrand F."/>
            <person name="Pallen M.J."/>
        </authorList>
    </citation>
    <scope>NUCLEOTIDE SEQUENCE [LARGE SCALE GENOMIC DNA]</scope>
    <source>
        <strain evidence="3 4">Sa1YVA6</strain>
    </source>
</reference>
<organism evidence="3 4">
    <name type="scientific">Solibacillus merdavium</name>
    <dbReference type="NCBI Taxonomy" id="2762218"/>
    <lineage>
        <taxon>Bacteria</taxon>
        <taxon>Bacillati</taxon>
        <taxon>Bacillota</taxon>
        <taxon>Bacilli</taxon>
        <taxon>Bacillales</taxon>
        <taxon>Caryophanaceae</taxon>
        <taxon>Solibacillus</taxon>
    </lineage>
</organism>
<feature type="transmembrane region" description="Helical" evidence="2">
    <location>
        <begin position="37"/>
        <end position="56"/>
    </location>
</feature>
<protein>
    <recommendedName>
        <fullName evidence="5">Intracellular septation protein A</fullName>
    </recommendedName>
</protein>
<feature type="transmembrane region" description="Helical" evidence="2">
    <location>
        <begin position="12"/>
        <end position="31"/>
    </location>
</feature>
<name>A0ABR8XPS3_9BACL</name>
<evidence type="ECO:0000256" key="2">
    <source>
        <dbReference type="SAM" id="Phobius"/>
    </source>
</evidence>
<proteinExistence type="predicted"/>
<sequence>MAKKPQSNKNSILLELLFYAAFPYIIWNFGREPLGDYVAMLLSTVPGIVYTLYRFIFDRQFNITGIFILGSLLIGTTVDLLSGSAEQMIINGIYLSLFYTFLYCILFIVKQPFSLYIAVDFAYLQGYDRKDSKTLFFQKGIFKWFQIIQAVFIIRGLFMAGLTAFLLNKYGIDGYGDMLIYKKVAGWIFSIIVMGLFFNINNVVQKHTKQSHENKQPETQSSEVVTESV</sequence>
<feature type="transmembrane region" description="Helical" evidence="2">
    <location>
        <begin position="147"/>
        <end position="167"/>
    </location>
</feature>
<evidence type="ECO:0000313" key="3">
    <source>
        <dbReference type="EMBL" id="MBD8033944.1"/>
    </source>
</evidence>
<feature type="region of interest" description="Disordered" evidence="1">
    <location>
        <begin position="209"/>
        <end position="229"/>
    </location>
</feature>
<dbReference type="Proteomes" id="UP000600565">
    <property type="component" value="Unassembled WGS sequence"/>
</dbReference>
<evidence type="ECO:0000313" key="4">
    <source>
        <dbReference type="Proteomes" id="UP000600565"/>
    </source>
</evidence>
<dbReference type="NCBIfam" id="NF041646">
    <property type="entry name" value="VC0807_fam"/>
    <property type="match status" value="1"/>
</dbReference>
<keyword evidence="2" id="KW-1133">Transmembrane helix</keyword>
<feature type="transmembrane region" description="Helical" evidence="2">
    <location>
        <begin position="88"/>
        <end position="109"/>
    </location>
</feature>
<dbReference type="EMBL" id="JACSPW010000012">
    <property type="protein sequence ID" value="MBD8033944.1"/>
    <property type="molecule type" value="Genomic_DNA"/>
</dbReference>
<keyword evidence="2" id="KW-0472">Membrane</keyword>
<keyword evidence="2" id="KW-0812">Transmembrane</keyword>
<evidence type="ECO:0000256" key="1">
    <source>
        <dbReference type="SAM" id="MobiDB-lite"/>
    </source>
</evidence>
<gene>
    <name evidence="3" type="ORF">H9632_12810</name>
</gene>
<evidence type="ECO:0008006" key="5">
    <source>
        <dbReference type="Google" id="ProtNLM"/>
    </source>
</evidence>
<keyword evidence="4" id="KW-1185">Reference proteome</keyword>
<accession>A0ABR8XPS3</accession>
<feature type="transmembrane region" description="Helical" evidence="2">
    <location>
        <begin position="187"/>
        <end position="204"/>
    </location>
</feature>
<dbReference type="RefSeq" id="WP_191704455.1">
    <property type="nucleotide sequence ID" value="NZ_JACSPW010000012.1"/>
</dbReference>
<comment type="caution">
    <text evidence="3">The sequence shown here is derived from an EMBL/GenBank/DDBJ whole genome shotgun (WGS) entry which is preliminary data.</text>
</comment>